<protein>
    <submittedName>
        <fullName evidence="3">Uncharacterized protein</fullName>
    </submittedName>
</protein>
<feature type="transmembrane region" description="Helical" evidence="2">
    <location>
        <begin position="426"/>
        <end position="448"/>
    </location>
</feature>
<keyword evidence="4" id="KW-1185">Reference proteome</keyword>
<feature type="transmembrane region" description="Helical" evidence="2">
    <location>
        <begin position="296"/>
        <end position="317"/>
    </location>
</feature>
<reference evidence="3 4" key="1">
    <citation type="submission" date="2008-07" db="EMBL/GenBank/DDBJ databases">
        <authorList>
            <person name="El-Sayed N."/>
            <person name="Caler E."/>
            <person name="Inman J."/>
            <person name="Amedeo P."/>
            <person name="Hass B."/>
            <person name="Wortman J."/>
        </authorList>
    </citation>
    <scope>NUCLEOTIDE SEQUENCE [LARGE SCALE GENOMIC DNA]</scope>
    <source>
        <strain evidence="4">ATCC 50983 / TXsc</strain>
    </source>
</reference>
<feature type="region of interest" description="Disordered" evidence="1">
    <location>
        <begin position="51"/>
        <end position="73"/>
    </location>
</feature>
<evidence type="ECO:0000313" key="4">
    <source>
        <dbReference type="Proteomes" id="UP000007800"/>
    </source>
</evidence>
<evidence type="ECO:0000256" key="1">
    <source>
        <dbReference type="SAM" id="MobiDB-lite"/>
    </source>
</evidence>
<feature type="transmembrane region" description="Helical" evidence="2">
    <location>
        <begin position="192"/>
        <end position="215"/>
    </location>
</feature>
<dbReference type="InParanoid" id="C5LGR3"/>
<feature type="transmembrane region" description="Helical" evidence="2">
    <location>
        <begin position="133"/>
        <end position="153"/>
    </location>
</feature>
<feature type="transmembrane region" description="Helical" evidence="2">
    <location>
        <begin position="388"/>
        <end position="406"/>
    </location>
</feature>
<keyword evidence="2" id="KW-0472">Membrane</keyword>
<evidence type="ECO:0000256" key="2">
    <source>
        <dbReference type="SAM" id="Phobius"/>
    </source>
</evidence>
<dbReference type="GeneID" id="9045194"/>
<dbReference type="EMBL" id="GG681874">
    <property type="protein sequence ID" value="EER04108.1"/>
    <property type="molecule type" value="Genomic_DNA"/>
</dbReference>
<accession>C5LGR3</accession>
<sequence>MQPRHRLTEASPVAPTEHLVGTSACAPFSSQVITRDTPDYSAVWRGESHRTDLPSTTRRHHYHRRESDGKFSGRVSRESRLSSGAIGEYRDGSYWTKLVLSLGVAKLFVEAGLRCAQLIETAFTGRFSYNGQFVVYGVESAMFCFIPMLYRWFETHTHAQYLLFIGGCGPVIYVYYMAENPGSAHESVGDQIFNFIAFAADALIYPFSVAGAVHLVGRAAYSRAMCFTMEDPHLPDHPSSIYPLCSTAYPLWDATPRIGPRDTALVTGFALLVDGCIAFVYGYLVFRGFCTLRTILLLGVIAIAVGIAFCAALSLTVMTATDSIIKSIVGVNFQMATGDLNDWVQVNTVEAYDYIIVAFGIIIFALGLVPYKAHLISTIQRIYQPTPYYLIVSAHFKGLRSVGFVIQLGIDTWVSSHYGTSQISNFISALVLVVLSILTYLPLGYLWLLERCSRGR</sequence>
<name>C5LGR3_PERM5</name>
<dbReference type="AlphaFoldDB" id="C5LGR3"/>
<proteinExistence type="predicted"/>
<dbReference type="RefSeq" id="XP_002772292.1">
    <property type="nucleotide sequence ID" value="XM_002772246.1"/>
</dbReference>
<organism evidence="4">
    <name type="scientific">Perkinsus marinus (strain ATCC 50983 / TXsc)</name>
    <dbReference type="NCBI Taxonomy" id="423536"/>
    <lineage>
        <taxon>Eukaryota</taxon>
        <taxon>Sar</taxon>
        <taxon>Alveolata</taxon>
        <taxon>Perkinsozoa</taxon>
        <taxon>Perkinsea</taxon>
        <taxon>Perkinsida</taxon>
        <taxon>Perkinsidae</taxon>
        <taxon>Perkinsus</taxon>
    </lineage>
</organism>
<gene>
    <name evidence="3" type="ORF">Pmar_PMAR023095</name>
</gene>
<feature type="transmembrane region" description="Helical" evidence="2">
    <location>
        <begin position="351"/>
        <end position="368"/>
    </location>
</feature>
<feature type="transmembrane region" description="Helical" evidence="2">
    <location>
        <begin position="159"/>
        <end position="176"/>
    </location>
</feature>
<feature type="transmembrane region" description="Helical" evidence="2">
    <location>
        <begin position="264"/>
        <end position="284"/>
    </location>
</feature>
<keyword evidence="2" id="KW-1133">Transmembrane helix</keyword>
<dbReference type="Proteomes" id="UP000007800">
    <property type="component" value="Unassembled WGS sequence"/>
</dbReference>
<evidence type="ECO:0000313" key="3">
    <source>
        <dbReference type="EMBL" id="EER04108.1"/>
    </source>
</evidence>
<keyword evidence="2" id="KW-0812">Transmembrane</keyword>